<evidence type="ECO:0000313" key="3">
    <source>
        <dbReference type="Proteomes" id="UP000198836"/>
    </source>
</evidence>
<keyword evidence="1" id="KW-1133">Transmembrane helix</keyword>
<accession>A0A1I0SJI3</accession>
<proteinExistence type="predicted"/>
<keyword evidence="3" id="KW-1185">Reference proteome</keyword>
<gene>
    <name evidence="2" type="ORF">SAMN04488511_101496</name>
</gene>
<reference evidence="3" key="1">
    <citation type="submission" date="2016-10" db="EMBL/GenBank/DDBJ databases">
        <authorList>
            <person name="Varghese N."/>
            <person name="Submissions S."/>
        </authorList>
    </citation>
    <scope>NUCLEOTIDE SEQUENCE [LARGE SCALE GENOMIC DNA]</scope>
    <source>
        <strain evidence="3">DSM 18130</strain>
    </source>
</reference>
<sequence length="97" mass="11172">MLQKQHHVYYLIQILPLFDVVFLPKVKIAVRPIALFSILQARYSVLPHARFFPADPHTIFCKTIINYVLLAPVYIGVVFSFLPGDMDRPNYTQKAAI</sequence>
<dbReference type="Proteomes" id="UP000198836">
    <property type="component" value="Unassembled WGS sequence"/>
</dbReference>
<dbReference type="AlphaFoldDB" id="A0A1I0SJI3"/>
<name>A0A1I0SJI3_9SPHI</name>
<organism evidence="2 3">
    <name type="scientific">Pedobacter suwonensis</name>
    <dbReference type="NCBI Taxonomy" id="332999"/>
    <lineage>
        <taxon>Bacteria</taxon>
        <taxon>Pseudomonadati</taxon>
        <taxon>Bacteroidota</taxon>
        <taxon>Sphingobacteriia</taxon>
        <taxon>Sphingobacteriales</taxon>
        <taxon>Sphingobacteriaceae</taxon>
        <taxon>Pedobacter</taxon>
    </lineage>
</organism>
<evidence type="ECO:0000313" key="2">
    <source>
        <dbReference type="EMBL" id="SFA39664.1"/>
    </source>
</evidence>
<dbReference type="EMBL" id="FOJM01000001">
    <property type="protein sequence ID" value="SFA39664.1"/>
    <property type="molecule type" value="Genomic_DNA"/>
</dbReference>
<protein>
    <submittedName>
        <fullName evidence="2">Uncharacterized protein</fullName>
    </submittedName>
</protein>
<feature type="transmembrane region" description="Helical" evidence="1">
    <location>
        <begin position="64"/>
        <end position="82"/>
    </location>
</feature>
<keyword evidence="1" id="KW-0472">Membrane</keyword>
<evidence type="ECO:0000256" key="1">
    <source>
        <dbReference type="SAM" id="Phobius"/>
    </source>
</evidence>
<keyword evidence="1" id="KW-0812">Transmembrane</keyword>